<dbReference type="InterPro" id="IPR045584">
    <property type="entry name" value="Pilin-like"/>
</dbReference>
<dbReference type="InterPro" id="IPR022346">
    <property type="entry name" value="T2SS_GspH"/>
</dbReference>
<dbReference type="Gene3D" id="3.55.40.10">
    <property type="entry name" value="minor pseudopilin epsh domain"/>
    <property type="match status" value="1"/>
</dbReference>
<accession>A0A7X1KVP2</accession>
<feature type="domain" description="General secretion pathway GspH" evidence="12">
    <location>
        <begin position="42"/>
        <end position="147"/>
    </location>
</feature>
<dbReference type="GO" id="GO:0015627">
    <property type="term" value="C:type II protein secretion system complex"/>
    <property type="evidence" value="ECO:0007669"/>
    <property type="project" value="InterPro"/>
</dbReference>
<dbReference type="AlphaFoldDB" id="A0A7X1KVP2"/>
<evidence type="ECO:0000256" key="3">
    <source>
        <dbReference type="ARBA" id="ARBA00022475"/>
    </source>
</evidence>
<dbReference type="PROSITE" id="PS00409">
    <property type="entry name" value="PROKAR_NTER_METHYL"/>
    <property type="match status" value="1"/>
</dbReference>
<evidence type="ECO:0000256" key="5">
    <source>
        <dbReference type="ARBA" id="ARBA00022519"/>
    </source>
</evidence>
<dbReference type="RefSeq" id="WP_166592091.1">
    <property type="nucleotide sequence ID" value="NZ_CP090311.1"/>
</dbReference>
<comment type="similarity">
    <text evidence="9">Belongs to the GSP H family.</text>
</comment>
<evidence type="ECO:0000256" key="10">
    <source>
        <dbReference type="ARBA" id="ARBA00030775"/>
    </source>
</evidence>
<dbReference type="Pfam" id="PF07963">
    <property type="entry name" value="N_methyl"/>
    <property type="match status" value="1"/>
</dbReference>
<dbReference type="Proteomes" id="UP000526003">
    <property type="component" value="Unassembled WGS sequence"/>
</dbReference>
<protein>
    <recommendedName>
        <fullName evidence="2">Type II secretion system protein H</fullName>
    </recommendedName>
    <alternativeName>
        <fullName evidence="10">General secretion pathway protein H</fullName>
    </alternativeName>
</protein>
<feature type="transmembrane region" description="Helical" evidence="11">
    <location>
        <begin position="7"/>
        <end position="30"/>
    </location>
</feature>
<dbReference type="Pfam" id="PF12019">
    <property type="entry name" value="GspH"/>
    <property type="match status" value="1"/>
</dbReference>
<evidence type="ECO:0000256" key="9">
    <source>
        <dbReference type="ARBA" id="ARBA00025772"/>
    </source>
</evidence>
<dbReference type="PRINTS" id="PR00885">
    <property type="entry name" value="BCTERIALGSPH"/>
</dbReference>
<keyword evidence="6 11" id="KW-0812">Transmembrane</keyword>
<proteinExistence type="inferred from homology"/>
<evidence type="ECO:0000256" key="7">
    <source>
        <dbReference type="ARBA" id="ARBA00022989"/>
    </source>
</evidence>
<gene>
    <name evidence="13" type="primary">gspH</name>
    <name evidence="13" type="ORF">H7995_01625</name>
</gene>
<evidence type="ECO:0000256" key="8">
    <source>
        <dbReference type="ARBA" id="ARBA00023136"/>
    </source>
</evidence>
<dbReference type="GO" id="GO:0015628">
    <property type="term" value="P:protein secretion by the type II secretion system"/>
    <property type="evidence" value="ECO:0007669"/>
    <property type="project" value="InterPro"/>
</dbReference>
<keyword evidence="7 11" id="KW-1133">Transmembrane helix</keyword>
<evidence type="ECO:0000313" key="14">
    <source>
        <dbReference type="Proteomes" id="UP000526003"/>
    </source>
</evidence>
<dbReference type="SUPFAM" id="SSF54523">
    <property type="entry name" value="Pili subunits"/>
    <property type="match status" value="1"/>
</dbReference>
<dbReference type="GO" id="GO:0005886">
    <property type="term" value="C:plasma membrane"/>
    <property type="evidence" value="ECO:0007669"/>
    <property type="project" value="UniProtKB-SubCell"/>
</dbReference>
<evidence type="ECO:0000313" key="13">
    <source>
        <dbReference type="EMBL" id="MBC2688493.1"/>
    </source>
</evidence>
<dbReference type="InterPro" id="IPR002416">
    <property type="entry name" value="T2SS_protein-GspH"/>
</dbReference>
<evidence type="ECO:0000256" key="1">
    <source>
        <dbReference type="ARBA" id="ARBA00004377"/>
    </source>
</evidence>
<keyword evidence="14" id="KW-1185">Reference proteome</keyword>
<dbReference type="NCBIfam" id="TIGR02532">
    <property type="entry name" value="IV_pilin_GFxxxE"/>
    <property type="match status" value="1"/>
</dbReference>
<organism evidence="13 14">
    <name type="scientific">Pseudomonas kielensis</name>
    <dbReference type="NCBI Taxonomy" id="2762577"/>
    <lineage>
        <taxon>Bacteria</taxon>
        <taxon>Pseudomonadati</taxon>
        <taxon>Pseudomonadota</taxon>
        <taxon>Gammaproteobacteria</taxon>
        <taxon>Pseudomonadales</taxon>
        <taxon>Pseudomonadaceae</taxon>
        <taxon>Pseudomonas</taxon>
    </lineage>
</organism>
<sequence>MRQACRGFTLLELMVVMVLVGVLLGMVGLATGSTPARLARQEANTLIQVLHTLRQQAVLEGREFGLRLAPDSYQVLSLEGQGWRPVGSVYRLPQGFELHLELPGQIPSLSTAGEQPQLLLLSSDESTAFTLHLRADKRSLISLSSDGLNEAVLDE</sequence>
<keyword evidence="3" id="KW-1003">Cell membrane</keyword>
<dbReference type="EMBL" id="JACMYG010000001">
    <property type="protein sequence ID" value="MBC2688493.1"/>
    <property type="molecule type" value="Genomic_DNA"/>
</dbReference>
<comment type="subcellular location">
    <subcellularLocation>
        <location evidence="1">Cell inner membrane</location>
        <topology evidence="1">Single-pass membrane protein</topology>
    </subcellularLocation>
</comment>
<evidence type="ECO:0000256" key="11">
    <source>
        <dbReference type="SAM" id="Phobius"/>
    </source>
</evidence>
<evidence type="ECO:0000259" key="12">
    <source>
        <dbReference type="Pfam" id="PF12019"/>
    </source>
</evidence>
<evidence type="ECO:0000256" key="6">
    <source>
        <dbReference type="ARBA" id="ARBA00022692"/>
    </source>
</evidence>
<dbReference type="NCBIfam" id="TIGR01708">
    <property type="entry name" value="typeII_sec_gspH"/>
    <property type="match status" value="1"/>
</dbReference>
<comment type="caution">
    <text evidence="13">The sequence shown here is derived from an EMBL/GenBank/DDBJ whole genome shotgun (WGS) entry which is preliminary data.</text>
</comment>
<reference evidence="13 14" key="1">
    <citation type="submission" date="2020-08" db="EMBL/GenBank/DDBJ databases">
        <title>Pseudomonas sp. nov.</title>
        <authorList>
            <person name="Gieschler S."/>
            <person name="Fiedler G."/>
            <person name="Brinks E."/>
            <person name="Boehnlein C."/>
            <person name="Franz C.M.A.P."/>
            <person name="Kabisch J."/>
        </authorList>
    </citation>
    <scope>NUCLEOTIDE SEQUENCE [LARGE SCALE GENOMIC DNA]</scope>
    <source>
        <strain evidence="13 14">MBT-1</strain>
    </source>
</reference>
<dbReference type="InterPro" id="IPR049875">
    <property type="entry name" value="TypeII_GspH"/>
</dbReference>
<keyword evidence="4" id="KW-0488">Methylation</keyword>
<evidence type="ECO:0000256" key="2">
    <source>
        <dbReference type="ARBA" id="ARBA00021549"/>
    </source>
</evidence>
<dbReference type="InterPro" id="IPR012902">
    <property type="entry name" value="N_methyl_site"/>
</dbReference>
<evidence type="ECO:0000256" key="4">
    <source>
        <dbReference type="ARBA" id="ARBA00022481"/>
    </source>
</evidence>
<keyword evidence="5" id="KW-0997">Cell inner membrane</keyword>
<keyword evidence="8 11" id="KW-0472">Membrane</keyword>
<name>A0A7X1KVP2_9PSED</name>